<dbReference type="PRINTS" id="PR00080">
    <property type="entry name" value="SDRFAMILY"/>
</dbReference>
<comment type="caution">
    <text evidence="2">The sequence shown here is derived from an EMBL/GenBank/DDBJ whole genome shotgun (WGS) entry which is preliminary data.</text>
</comment>
<dbReference type="Proteomes" id="UP000644147">
    <property type="component" value="Unassembled WGS sequence"/>
</dbReference>
<accession>A0ABS1BXB0</accession>
<dbReference type="PANTHER" id="PTHR42760:SF40">
    <property type="entry name" value="3-OXOACYL-[ACYL-CARRIER-PROTEIN] REDUCTASE, CHLOROPLASTIC"/>
    <property type="match status" value="1"/>
</dbReference>
<evidence type="ECO:0000256" key="1">
    <source>
        <dbReference type="ARBA" id="ARBA00006484"/>
    </source>
</evidence>
<dbReference type="InterPro" id="IPR002347">
    <property type="entry name" value="SDR_fam"/>
</dbReference>
<comment type="similarity">
    <text evidence="1">Belongs to the short-chain dehydrogenases/reductases (SDR) family.</text>
</comment>
<sequence length="264" mass="28690">MKRLQELFNLKGKTAFVTGGAGYLGKAICETLAELGANLVIASRDETKCKDYARVITENFGVKAIGIGMDITSIDSIKAALSQIENEFGSIDILVNDAWSGNKNTFESISYEDWQYDINVCLNGVFYTIKETTPYLIKSKGVILNIASMYGHVSPDYRLYDGAKLANPPSYGAAKAGVIQLTKYLSSFLTEHSIRVNAISPGPFPFPQTGVDNPEFIQKLSDKNIVGRVGTPDDLKGAVALLCTDASKYMTGQNICVDGGWAVW</sequence>
<dbReference type="EMBL" id="JAEHFX010000001">
    <property type="protein sequence ID" value="MBK0401709.1"/>
    <property type="molecule type" value="Genomic_DNA"/>
</dbReference>
<keyword evidence="3" id="KW-1185">Reference proteome</keyword>
<dbReference type="RefSeq" id="WP_200504325.1">
    <property type="nucleotide sequence ID" value="NZ_JAEHFX010000001.1"/>
</dbReference>
<dbReference type="Gene3D" id="3.40.50.720">
    <property type="entry name" value="NAD(P)-binding Rossmann-like Domain"/>
    <property type="match status" value="1"/>
</dbReference>
<proteinExistence type="inferred from homology"/>
<name>A0ABS1BXB0_9BACT</name>
<dbReference type="PRINTS" id="PR00081">
    <property type="entry name" value="GDHRDH"/>
</dbReference>
<evidence type="ECO:0000313" key="3">
    <source>
        <dbReference type="Proteomes" id="UP000644147"/>
    </source>
</evidence>
<dbReference type="PANTHER" id="PTHR42760">
    <property type="entry name" value="SHORT-CHAIN DEHYDROGENASES/REDUCTASES FAMILY MEMBER"/>
    <property type="match status" value="1"/>
</dbReference>
<organism evidence="2 3">
    <name type="scientific">Adhaeribacter terrigena</name>
    <dbReference type="NCBI Taxonomy" id="2793070"/>
    <lineage>
        <taxon>Bacteria</taxon>
        <taxon>Pseudomonadati</taxon>
        <taxon>Bacteroidota</taxon>
        <taxon>Cytophagia</taxon>
        <taxon>Cytophagales</taxon>
        <taxon>Hymenobacteraceae</taxon>
        <taxon>Adhaeribacter</taxon>
    </lineage>
</organism>
<dbReference type="Pfam" id="PF13561">
    <property type="entry name" value="adh_short_C2"/>
    <property type="match status" value="1"/>
</dbReference>
<protein>
    <submittedName>
        <fullName evidence="2">SDR family oxidoreductase</fullName>
    </submittedName>
</protein>
<reference evidence="2 3" key="1">
    <citation type="submission" date="2020-12" db="EMBL/GenBank/DDBJ databases">
        <title>Bacterial novel species Adhaeribacter sp. BT258 isolated from soil.</title>
        <authorList>
            <person name="Jung H.-Y."/>
        </authorList>
    </citation>
    <scope>NUCLEOTIDE SEQUENCE [LARGE SCALE GENOMIC DNA]</scope>
    <source>
        <strain evidence="2 3">BT258</strain>
    </source>
</reference>
<gene>
    <name evidence="2" type="ORF">I5M27_01855</name>
</gene>
<evidence type="ECO:0000313" key="2">
    <source>
        <dbReference type="EMBL" id="MBK0401709.1"/>
    </source>
</evidence>
<dbReference type="InterPro" id="IPR036291">
    <property type="entry name" value="NAD(P)-bd_dom_sf"/>
</dbReference>
<dbReference type="SUPFAM" id="SSF51735">
    <property type="entry name" value="NAD(P)-binding Rossmann-fold domains"/>
    <property type="match status" value="1"/>
</dbReference>